<dbReference type="Gene3D" id="3.40.50.620">
    <property type="entry name" value="HUPs"/>
    <property type="match status" value="1"/>
</dbReference>
<feature type="binding site" evidence="9">
    <location>
        <position position="22"/>
    </location>
    <ligand>
        <name>ATP</name>
        <dbReference type="ChEBI" id="CHEBI:30616"/>
    </ligand>
</feature>
<evidence type="ECO:0000256" key="8">
    <source>
        <dbReference type="ARBA" id="ARBA00029346"/>
    </source>
</evidence>
<feature type="binding site" evidence="9">
    <location>
        <begin position="14"/>
        <end position="15"/>
    </location>
    <ligand>
        <name>ATP</name>
        <dbReference type="ChEBI" id="CHEBI:30616"/>
    </ligand>
</feature>
<evidence type="ECO:0000256" key="6">
    <source>
        <dbReference type="ARBA" id="ARBA00022842"/>
    </source>
</evidence>
<dbReference type="CDD" id="cd02163">
    <property type="entry name" value="PPAT"/>
    <property type="match status" value="1"/>
</dbReference>
<keyword evidence="7 9" id="KW-0173">Coenzyme A biosynthesis</keyword>
<comment type="subcellular location">
    <subcellularLocation>
        <location evidence="9">Cytoplasm</location>
    </subcellularLocation>
</comment>
<dbReference type="GO" id="GO:0005737">
    <property type="term" value="C:cytoplasm"/>
    <property type="evidence" value="ECO:0007669"/>
    <property type="project" value="UniProtKB-SubCell"/>
</dbReference>
<evidence type="ECO:0000256" key="4">
    <source>
        <dbReference type="ARBA" id="ARBA00022741"/>
    </source>
</evidence>
<keyword evidence="4 9" id="KW-0547">Nucleotide-binding</keyword>
<dbReference type="EC" id="2.7.7.3" evidence="9"/>
<keyword evidence="3 9" id="KW-0548">Nucleotidyltransferase</keyword>
<feature type="binding site" evidence="9">
    <location>
        <position position="14"/>
    </location>
    <ligand>
        <name>substrate</name>
    </ligand>
</feature>
<sequence length="167" mass="18616">MSKKLSKIGLYPGSFDPITKGHMDIIKKALNVFDKVVVAVMKNSSKDMLFSLDERQKLISDIYQSTPKVQCIALESKLAVELAREINASAIIRGLRAMSDFEYEFQIAGINRSQNKDIETVFFAADDKLTFVSSSMVKEIASYQGKIGKFVDPVVKRALKNRINSGS</sequence>
<feature type="binding site" evidence="9">
    <location>
        <position position="46"/>
    </location>
    <ligand>
        <name>substrate</name>
    </ligand>
</feature>
<evidence type="ECO:0000313" key="11">
    <source>
        <dbReference type="EMBL" id="RCL39171.1"/>
    </source>
</evidence>
<accession>A0A368BPJ9</accession>
<feature type="binding site" evidence="9">
    <location>
        <begin position="94"/>
        <end position="96"/>
    </location>
    <ligand>
        <name>ATP</name>
        <dbReference type="ChEBI" id="CHEBI:30616"/>
    </ligand>
</feature>
<evidence type="ECO:0000256" key="2">
    <source>
        <dbReference type="ARBA" id="ARBA00022679"/>
    </source>
</evidence>
<evidence type="ECO:0000256" key="9">
    <source>
        <dbReference type="HAMAP-Rule" id="MF_00151"/>
    </source>
</evidence>
<dbReference type="GO" id="GO:0015937">
    <property type="term" value="P:coenzyme A biosynthetic process"/>
    <property type="evidence" value="ECO:0007669"/>
    <property type="project" value="UniProtKB-UniRule"/>
</dbReference>
<gene>
    <name evidence="9" type="primary">coaD</name>
    <name evidence="11" type="ORF">DBW97_00145</name>
</gene>
<name>A0A368BPJ9_9GAMM</name>
<dbReference type="UniPathway" id="UPA00241">
    <property type="reaction ID" value="UER00355"/>
</dbReference>
<proteinExistence type="inferred from homology"/>
<dbReference type="Pfam" id="PF01467">
    <property type="entry name" value="CTP_transf_like"/>
    <property type="match status" value="1"/>
</dbReference>
<dbReference type="PRINTS" id="PR01020">
    <property type="entry name" value="LPSBIOSNTHSS"/>
</dbReference>
<dbReference type="GO" id="GO:0004595">
    <property type="term" value="F:pantetheine-phosphate adenylyltransferase activity"/>
    <property type="evidence" value="ECO:0007669"/>
    <property type="project" value="UniProtKB-UniRule"/>
</dbReference>
<reference evidence="11 12" key="1">
    <citation type="journal article" date="2018" name="Microbiome">
        <title>Fine metagenomic profile of the Mediterranean stratified and mixed water columns revealed by assembly and recruitment.</title>
        <authorList>
            <person name="Haro-Moreno J.M."/>
            <person name="Lopez-Perez M."/>
            <person name="De La Torre J.R."/>
            <person name="Picazo A."/>
            <person name="Camacho A."/>
            <person name="Rodriguez-Valera F."/>
        </authorList>
    </citation>
    <scope>NUCLEOTIDE SEQUENCE [LARGE SCALE GENOMIC DNA]</scope>
    <source>
        <strain evidence="11">MED-G83</strain>
    </source>
</reference>
<keyword evidence="1 9" id="KW-0963">Cytoplasm</keyword>
<feature type="binding site" evidence="9">
    <location>
        <position position="79"/>
    </location>
    <ligand>
        <name>substrate</name>
    </ligand>
</feature>
<comment type="similarity">
    <text evidence="9">Belongs to the bacterial CoaD family.</text>
</comment>
<dbReference type="AlphaFoldDB" id="A0A368BPJ9"/>
<dbReference type="PANTHER" id="PTHR21342:SF1">
    <property type="entry name" value="PHOSPHOPANTETHEINE ADENYLYLTRANSFERASE"/>
    <property type="match status" value="1"/>
</dbReference>
<dbReference type="InterPro" id="IPR001980">
    <property type="entry name" value="PPAT"/>
</dbReference>
<comment type="cofactor">
    <cofactor evidence="9">
        <name>Mg(2+)</name>
        <dbReference type="ChEBI" id="CHEBI:18420"/>
    </cofactor>
</comment>
<dbReference type="InterPro" id="IPR004821">
    <property type="entry name" value="Cyt_trans-like"/>
</dbReference>
<comment type="caution">
    <text evidence="11">The sequence shown here is derived from an EMBL/GenBank/DDBJ whole genome shotgun (WGS) entry which is preliminary data.</text>
</comment>
<dbReference type="GO" id="GO:0005524">
    <property type="term" value="F:ATP binding"/>
    <property type="evidence" value="ECO:0007669"/>
    <property type="project" value="UniProtKB-KW"/>
</dbReference>
<comment type="function">
    <text evidence="9">Reversibly transfers an adenylyl group from ATP to 4'-phosphopantetheine, yielding dephospho-CoA (dPCoA) and pyrophosphate.</text>
</comment>
<evidence type="ECO:0000256" key="3">
    <source>
        <dbReference type="ARBA" id="ARBA00022695"/>
    </source>
</evidence>
<dbReference type="SUPFAM" id="SSF52374">
    <property type="entry name" value="Nucleotidylyl transferase"/>
    <property type="match status" value="1"/>
</dbReference>
<feature type="site" description="Transition state stabilizer" evidence="9">
    <location>
        <position position="22"/>
    </location>
</feature>
<evidence type="ECO:0000256" key="7">
    <source>
        <dbReference type="ARBA" id="ARBA00022993"/>
    </source>
</evidence>
<organism evidence="11 12">
    <name type="scientific">SAR86 cluster bacterium</name>
    <dbReference type="NCBI Taxonomy" id="2030880"/>
    <lineage>
        <taxon>Bacteria</taxon>
        <taxon>Pseudomonadati</taxon>
        <taxon>Pseudomonadota</taxon>
        <taxon>Gammaproteobacteria</taxon>
        <taxon>SAR86 cluster</taxon>
    </lineage>
</organism>
<evidence type="ECO:0000259" key="10">
    <source>
        <dbReference type="Pfam" id="PF01467"/>
    </source>
</evidence>
<comment type="pathway">
    <text evidence="9">Cofactor biosynthesis; coenzyme A biosynthesis; CoA from (R)-pantothenate: step 4/5.</text>
</comment>
<dbReference type="PANTHER" id="PTHR21342">
    <property type="entry name" value="PHOSPHOPANTETHEINE ADENYLYLTRANSFERASE"/>
    <property type="match status" value="1"/>
</dbReference>
<feature type="domain" description="Cytidyltransferase-like" evidence="10">
    <location>
        <begin position="10"/>
        <end position="139"/>
    </location>
</feature>
<evidence type="ECO:0000256" key="5">
    <source>
        <dbReference type="ARBA" id="ARBA00022840"/>
    </source>
</evidence>
<dbReference type="Proteomes" id="UP000252147">
    <property type="component" value="Unassembled WGS sequence"/>
</dbReference>
<dbReference type="InterPro" id="IPR014729">
    <property type="entry name" value="Rossmann-like_a/b/a_fold"/>
</dbReference>
<dbReference type="HAMAP" id="MF_00151">
    <property type="entry name" value="PPAT_bact"/>
    <property type="match status" value="1"/>
</dbReference>
<comment type="subunit">
    <text evidence="9">Homohexamer.</text>
</comment>
<keyword evidence="6 9" id="KW-0460">Magnesium</keyword>
<evidence type="ECO:0000256" key="1">
    <source>
        <dbReference type="ARBA" id="ARBA00022490"/>
    </source>
</evidence>
<comment type="catalytic activity">
    <reaction evidence="8 9">
        <text>(R)-4'-phosphopantetheine + ATP + H(+) = 3'-dephospho-CoA + diphosphate</text>
        <dbReference type="Rhea" id="RHEA:19801"/>
        <dbReference type="ChEBI" id="CHEBI:15378"/>
        <dbReference type="ChEBI" id="CHEBI:30616"/>
        <dbReference type="ChEBI" id="CHEBI:33019"/>
        <dbReference type="ChEBI" id="CHEBI:57328"/>
        <dbReference type="ChEBI" id="CHEBI:61723"/>
        <dbReference type="EC" id="2.7.7.3"/>
    </reaction>
</comment>
<dbReference type="NCBIfam" id="TIGR01510">
    <property type="entry name" value="coaD_prev_kdtB"/>
    <property type="match status" value="1"/>
</dbReference>
<dbReference type="NCBIfam" id="TIGR00125">
    <property type="entry name" value="cyt_tran_rel"/>
    <property type="match status" value="1"/>
</dbReference>
<feature type="binding site" evidence="9">
    <location>
        <position position="93"/>
    </location>
    <ligand>
        <name>substrate</name>
    </ligand>
</feature>
<keyword evidence="2 9" id="KW-0808">Transferase</keyword>
<feature type="binding site" evidence="9">
    <location>
        <begin position="129"/>
        <end position="135"/>
    </location>
    <ligand>
        <name>ATP</name>
        <dbReference type="ChEBI" id="CHEBI:30616"/>
    </ligand>
</feature>
<keyword evidence="5 9" id="KW-0067">ATP-binding</keyword>
<protein>
    <recommendedName>
        <fullName evidence="9">Phosphopantetheine adenylyltransferase</fullName>
        <ecNumber evidence="9">2.7.7.3</ecNumber>
    </recommendedName>
    <alternativeName>
        <fullName evidence="9">Dephospho-CoA pyrophosphorylase</fullName>
    </alternativeName>
    <alternativeName>
        <fullName evidence="9">Pantetheine-phosphate adenylyltransferase</fullName>
        <shortName evidence="9">PPAT</shortName>
    </alternativeName>
</protein>
<dbReference type="EMBL" id="QOPD01000001">
    <property type="protein sequence ID" value="RCL39171.1"/>
    <property type="molecule type" value="Genomic_DNA"/>
</dbReference>
<feature type="binding site" evidence="9">
    <location>
        <position position="104"/>
    </location>
    <ligand>
        <name>ATP</name>
        <dbReference type="ChEBI" id="CHEBI:30616"/>
    </ligand>
</feature>
<evidence type="ECO:0000313" key="12">
    <source>
        <dbReference type="Proteomes" id="UP000252147"/>
    </source>
</evidence>